<organism evidence="2 3">
    <name type="scientific">Lapidilactobacillus dextrinicus DSM 20335</name>
    <dbReference type="NCBI Taxonomy" id="1423738"/>
    <lineage>
        <taxon>Bacteria</taxon>
        <taxon>Bacillati</taxon>
        <taxon>Bacillota</taxon>
        <taxon>Bacilli</taxon>
        <taxon>Lactobacillales</taxon>
        <taxon>Lactobacillaceae</taxon>
        <taxon>Lapidilactobacillus</taxon>
    </lineage>
</organism>
<dbReference type="SUPFAM" id="SSF55729">
    <property type="entry name" value="Acyl-CoA N-acyltransferases (Nat)"/>
    <property type="match status" value="1"/>
</dbReference>
<evidence type="ECO:0000313" key="3">
    <source>
        <dbReference type="Proteomes" id="UP000051813"/>
    </source>
</evidence>
<dbReference type="AlphaFoldDB" id="A0A0R2BLS6"/>
<dbReference type="RefSeq" id="WP_057755954.1">
    <property type="nucleotide sequence ID" value="NZ_AYYK01000004.1"/>
</dbReference>
<gene>
    <name evidence="2" type="ORF">FC84_GL001703</name>
</gene>
<dbReference type="Gene3D" id="3.40.630.30">
    <property type="match status" value="1"/>
</dbReference>
<keyword evidence="2" id="KW-0687">Ribonucleoprotein</keyword>
<dbReference type="PATRIC" id="fig|1423738.3.peg.1731"/>
<dbReference type="PANTHER" id="PTHR43441">
    <property type="entry name" value="RIBOSOMAL-PROTEIN-SERINE ACETYLTRANSFERASE"/>
    <property type="match status" value="1"/>
</dbReference>
<name>A0A0R2BLS6_9LACO</name>
<reference evidence="2 3" key="1">
    <citation type="journal article" date="2015" name="Genome Announc.">
        <title>Expanding the biotechnology potential of lactobacilli through comparative genomics of 213 strains and associated genera.</title>
        <authorList>
            <person name="Sun Z."/>
            <person name="Harris H.M."/>
            <person name="McCann A."/>
            <person name="Guo C."/>
            <person name="Argimon S."/>
            <person name="Zhang W."/>
            <person name="Yang X."/>
            <person name="Jeffery I.B."/>
            <person name="Cooney J.C."/>
            <person name="Kagawa T.F."/>
            <person name="Liu W."/>
            <person name="Song Y."/>
            <person name="Salvetti E."/>
            <person name="Wrobel A."/>
            <person name="Rasinkangas P."/>
            <person name="Parkhill J."/>
            <person name="Rea M.C."/>
            <person name="O'Sullivan O."/>
            <person name="Ritari J."/>
            <person name="Douillard F.P."/>
            <person name="Paul Ross R."/>
            <person name="Yang R."/>
            <person name="Briner A.E."/>
            <person name="Felis G.E."/>
            <person name="de Vos W.M."/>
            <person name="Barrangou R."/>
            <person name="Klaenhammer T.R."/>
            <person name="Caufield P.W."/>
            <person name="Cui Y."/>
            <person name="Zhang H."/>
            <person name="O'Toole P.W."/>
        </authorList>
    </citation>
    <scope>NUCLEOTIDE SEQUENCE [LARGE SCALE GENOMIC DNA]</scope>
    <source>
        <strain evidence="2 3">DSM 20335</strain>
    </source>
</reference>
<dbReference type="InterPro" id="IPR051908">
    <property type="entry name" value="Ribosomal_N-acetyltransferase"/>
</dbReference>
<dbReference type="GO" id="GO:0005840">
    <property type="term" value="C:ribosome"/>
    <property type="evidence" value="ECO:0007669"/>
    <property type="project" value="UniProtKB-KW"/>
</dbReference>
<dbReference type="Proteomes" id="UP000051813">
    <property type="component" value="Unassembled WGS sequence"/>
</dbReference>
<dbReference type="EMBL" id="AYYK01000004">
    <property type="protein sequence ID" value="KRM79522.1"/>
    <property type="molecule type" value="Genomic_DNA"/>
</dbReference>
<dbReference type="InterPro" id="IPR016181">
    <property type="entry name" value="Acyl_CoA_acyltransferase"/>
</dbReference>
<dbReference type="GO" id="GO:0008999">
    <property type="term" value="F:protein-N-terminal-alanine acetyltransferase activity"/>
    <property type="evidence" value="ECO:0007669"/>
    <property type="project" value="TreeGrafter"/>
</dbReference>
<dbReference type="GO" id="GO:1990189">
    <property type="term" value="F:protein N-terminal-serine acetyltransferase activity"/>
    <property type="evidence" value="ECO:0007669"/>
    <property type="project" value="TreeGrafter"/>
</dbReference>
<keyword evidence="3" id="KW-1185">Reference proteome</keyword>
<sequence length="181" mass="20690">MFCYQVDAELQLAIPRLKDAEAVFALIQKDREYLAKWLPWVKQMKSVEAERDFIKTSLANFGSGKSLNLLIWYRGQYAGNISFNTINSENHSADIGYLLGQDFQHLGIMHRSVAALLAIGFTEYQLEKIVIKAATGNQPSNQVIQKLGLHHDGIERHAEMINQQWLDLDVYSILKSEWQHA</sequence>
<evidence type="ECO:0000313" key="2">
    <source>
        <dbReference type="EMBL" id="KRM79522.1"/>
    </source>
</evidence>
<accession>A0A0R2BLS6</accession>
<protein>
    <submittedName>
        <fullName evidence="2">Acetyltransferase, including n-acetylase of ribosomal protein</fullName>
    </submittedName>
</protein>
<dbReference type="InterPro" id="IPR000182">
    <property type="entry name" value="GNAT_dom"/>
</dbReference>
<proteinExistence type="predicted"/>
<dbReference type="GO" id="GO:0005737">
    <property type="term" value="C:cytoplasm"/>
    <property type="evidence" value="ECO:0007669"/>
    <property type="project" value="TreeGrafter"/>
</dbReference>
<dbReference type="PANTHER" id="PTHR43441:SF12">
    <property type="entry name" value="RIBOSOMAL N-ACETYLTRANSFERASE YDAF-RELATED"/>
    <property type="match status" value="1"/>
</dbReference>
<dbReference type="STRING" id="1423738.FC84_GL001703"/>
<evidence type="ECO:0000259" key="1">
    <source>
        <dbReference type="PROSITE" id="PS51186"/>
    </source>
</evidence>
<keyword evidence="2" id="KW-0689">Ribosomal protein</keyword>
<dbReference type="Pfam" id="PF13302">
    <property type="entry name" value="Acetyltransf_3"/>
    <property type="match status" value="1"/>
</dbReference>
<dbReference type="PROSITE" id="PS51186">
    <property type="entry name" value="GNAT"/>
    <property type="match status" value="1"/>
</dbReference>
<feature type="domain" description="N-acetyltransferase" evidence="1">
    <location>
        <begin position="21"/>
        <end position="171"/>
    </location>
</feature>
<keyword evidence="2" id="KW-0808">Transferase</keyword>
<dbReference type="OrthoDB" id="9784707at2"/>
<comment type="caution">
    <text evidence="2">The sequence shown here is derived from an EMBL/GenBank/DDBJ whole genome shotgun (WGS) entry which is preliminary data.</text>
</comment>